<dbReference type="GO" id="GO:0052689">
    <property type="term" value="F:carboxylic ester hydrolase activity"/>
    <property type="evidence" value="ECO:0007669"/>
    <property type="project" value="UniProtKB-KW"/>
</dbReference>
<comment type="similarity">
    <text evidence="1 6">Belongs to the type-B carboxylesterase/lipase family.</text>
</comment>
<organism evidence="8">
    <name type="scientific">Heliothis virescens</name>
    <name type="common">Tobacco budworm moth</name>
    <dbReference type="NCBI Taxonomy" id="7102"/>
    <lineage>
        <taxon>Eukaryota</taxon>
        <taxon>Metazoa</taxon>
        <taxon>Ecdysozoa</taxon>
        <taxon>Arthropoda</taxon>
        <taxon>Hexapoda</taxon>
        <taxon>Insecta</taxon>
        <taxon>Pterygota</taxon>
        <taxon>Neoptera</taxon>
        <taxon>Endopterygota</taxon>
        <taxon>Lepidoptera</taxon>
        <taxon>Glossata</taxon>
        <taxon>Ditrysia</taxon>
        <taxon>Noctuoidea</taxon>
        <taxon>Noctuidae</taxon>
        <taxon>Heliothinae</taxon>
        <taxon>Heliothis</taxon>
    </lineage>
</organism>
<dbReference type="EMBL" id="NWSH01002873">
    <property type="protein sequence ID" value="PCG67404.1"/>
    <property type="molecule type" value="Genomic_DNA"/>
</dbReference>
<evidence type="ECO:0000259" key="7">
    <source>
        <dbReference type="Pfam" id="PF00135"/>
    </source>
</evidence>
<dbReference type="PANTHER" id="PTHR43142">
    <property type="entry name" value="CARBOXYLIC ESTER HYDROLASE"/>
    <property type="match status" value="1"/>
</dbReference>
<evidence type="ECO:0000256" key="4">
    <source>
        <dbReference type="ARBA" id="ARBA00023157"/>
    </source>
</evidence>
<dbReference type="Gene3D" id="3.40.50.1820">
    <property type="entry name" value="alpha/beta hydrolase"/>
    <property type="match status" value="1"/>
</dbReference>
<evidence type="ECO:0000256" key="6">
    <source>
        <dbReference type="RuleBase" id="RU361235"/>
    </source>
</evidence>
<proteinExistence type="inferred from homology"/>
<keyword evidence="3 6" id="KW-0378">Hydrolase</keyword>
<sequence>MPSDKDEHIKMKCGKRIVLFTLFAMNLVDQPAPEVTIEQGTLSGKISTDGSFFEYVGIPYATTNSSTRFKAPLLPPKWNGVFKAVDGNSRCAQSVGRLVVGTEDCLKINVYVPAQTRKPLPVMVYIHGGAFIVGDGGKTIIGPDFLVKRDVILVSFNYRLGALGFLCLGIKEAPGNAGLKDQLAALRWVKKNIAAFGGDPDNITIFGTSAGAASVSLLVASEATKGLFKRAISHSGSSIALWALNIDPIKVASDIVKELGYDAKEPEELYKIYSKLTDDELVLATAHIPIPHLVSNNVLHAPCVEKKFDGVEQIISDMPFNLISKKPKNIPMMYSFADKEGWYMSDADTEESLEAYNKRNLFADDLQFKTEKEEKEVALKLRKHYFGTKTISEETIANVTDWLGHYYVEMPCILEAELMTQTSKAPVYSFYFTYSGGRNFVKSITRFANEVGACHGDDLLYIFKGLVSPYRISKEDQTVIDWMTTLLTNFAKYGNPTPNDSPVRWKPHSKDQLNFLKIGDELEMIGIPNPEAYHLWKSIIEKHRRTKVG</sequence>
<comment type="caution">
    <text evidence="8">The sequence shown here is derived from an EMBL/GenBank/DDBJ whole genome shotgun (WGS) entry which is preliminary data.</text>
</comment>
<dbReference type="AlphaFoldDB" id="A0A2A4J7A4"/>
<evidence type="ECO:0000256" key="5">
    <source>
        <dbReference type="ARBA" id="ARBA00023180"/>
    </source>
</evidence>
<gene>
    <name evidence="8" type="ORF">B5V51_6456</name>
</gene>
<evidence type="ECO:0000256" key="2">
    <source>
        <dbReference type="ARBA" id="ARBA00022487"/>
    </source>
</evidence>
<dbReference type="PANTHER" id="PTHR43142:SF1">
    <property type="entry name" value="CARBOXYLIC ESTER HYDROLASE"/>
    <property type="match status" value="1"/>
</dbReference>
<dbReference type="InterPro" id="IPR029058">
    <property type="entry name" value="AB_hydrolase_fold"/>
</dbReference>
<feature type="domain" description="Carboxylesterase type B" evidence="7">
    <location>
        <begin position="32"/>
        <end position="536"/>
    </location>
</feature>
<reference evidence="8" key="1">
    <citation type="submission" date="2017-09" db="EMBL/GenBank/DDBJ databases">
        <title>Contemporary evolution of a Lepidopteran species, Heliothis virescens, in response to modern agricultural practices.</title>
        <authorList>
            <person name="Fritz M.L."/>
            <person name="Deyonke A.M."/>
            <person name="Papanicolaou A."/>
            <person name="Micinski S."/>
            <person name="Westbrook J."/>
            <person name="Gould F."/>
        </authorList>
    </citation>
    <scope>NUCLEOTIDE SEQUENCE [LARGE SCALE GENOMIC DNA]</scope>
    <source>
        <strain evidence="8">HvINT-</strain>
        <tissue evidence="8">Whole body</tissue>
    </source>
</reference>
<name>A0A2A4J7A4_HELVI</name>
<dbReference type="Pfam" id="PF00135">
    <property type="entry name" value="COesterase"/>
    <property type="match status" value="1"/>
</dbReference>
<keyword evidence="2" id="KW-0719">Serine esterase</keyword>
<accession>A0A2A4J7A4</accession>
<keyword evidence="5" id="KW-0325">Glycoprotein</keyword>
<evidence type="ECO:0000256" key="3">
    <source>
        <dbReference type="ARBA" id="ARBA00022801"/>
    </source>
</evidence>
<protein>
    <recommendedName>
        <fullName evidence="6">Carboxylic ester hydrolase</fullName>
        <ecNumber evidence="6">3.1.1.-</ecNumber>
    </recommendedName>
</protein>
<dbReference type="PROSITE" id="PS00122">
    <property type="entry name" value="CARBOXYLESTERASE_B_1"/>
    <property type="match status" value="1"/>
</dbReference>
<dbReference type="EC" id="3.1.1.-" evidence="6"/>
<evidence type="ECO:0000313" key="8">
    <source>
        <dbReference type="EMBL" id="PCG67404.1"/>
    </source>
</evidence>
<dbReference type="SUPFAM" id="SSF53474">
    <property type="entry name" value="alpha/beta-Hydrolases"/>
    <property type="match status" value="1"/>
</dbReference>
<dbReference type="InterPro" id="IPR002018">
    <property type="entry name" value="CarbesteraseB"/>
</dbReference>
<dbReference type="InterPro" id="IPR019826">
    <property type="entry name" value="Carboxylesterase_B_AS"/>
</dbReference>
<keyword evidence="4" id="KW-1015">Disulfide bond</keyword>
<evidence type="ECO:0000256" key="1">
    <source>
        <dbReference type="ARBA" id="ARBA00005964"/>
    </source>
</evidence>